<name>A0A2H0W7V5_9BACT</name>
<accession>A0A2H0W7V5</accession>
<organism evidence="1 2">
    <name type="scientific">Candidatus Beckwithbacteria bacterium CG10_big_fil_rev_8_21_14_0_10_34_10</name>
    <dbReference type="NCBI Taxonomy" id="1974495"/>
    <lineage>
        <taxon>Bacteria</taxon>
        <taxon>Candidatus Beckwithiibacteriota</taxon>
    </lineage>
</organism>
<reference evidence="2" key="1">
    <citation type="submission" date="2017-09" db="EMBL/GenBank/DDBJ databases">
        <title>Depth-based differentiation of microbial function through sediment-hosted aquifers and enrichment of novel symbionts in the deep terrestrial subsurface.</title>
        <authorList>
            <person name="Probst A.J."/>
            <person name="Ladd B."/>
            <person name="Jarett J.K."/>
            <person name="Geller-Mcgrath D.E."/>
            <person name="Sieber C.M.K."/>
            <person name="Emerson J.B."/>
            <person name="Anantharaman K."/>
            <person name="Thomas B.C."/>
            <person name="Malmstrom R."/>
            <person name="Stieglmeier M."/>
            <person name="Klingl A."/>
            <person name="Woyke T."/>
            <person name="Ryan C.M."/>
            <person name="Banfield J.F."/>
        </authorList>
    </citation>
    <scope>NUCLEOTIDE SEQUENCE [LARGE SCALE GENOMIC DNA]</scope>
</reference>
<dbReference type="Proteomes" id="UP000230093">
    <property type="component" value="Unassembled WGS sequence"/>
</dbReference>
<evidence type="ECO:0000313" key="1">
    <source>
        <dbReference type="EMBL" id="PIS08742.1"/>
    </source>
</evidence>
<dbReference type="AlphaFoldDB" id="A0A2H0W7V5"/>
<sequence>MNKKARDKTMEILSNRENKQIFLMKCLEEVAQEENFPLIDLEEKYKPYFVSFESSDGDRCVDDRYILTGLSEQYPYDKTQNSGYKGIALPGGTFGFIDALRYVTEMREDEAQNLVMQVYQENKWLIGDHIDDEHGQISDPEILKQRNQGCGDQDKKRAGLIPMLKDIVTSDDVDSRFIWIRNKGFLPVLAGEHRAKIAIVNLKEGETYCNEKAVKDDNYAFNFDLAEVEKRAAVFGQALEDQDKLSGEKNQFIEEIVRAVLRNYFQTLKALNGPAEIQVRK</sequence>
<dbReference type="EMBL" id="PEZT01000028">
    <property type="protein sequence ID" value="PIS08742.1"/>
    <property type="molecule type" value="Genomic_DNA"/>
</dbReference>
<protein>
    <submittedName>
        <fullName evidence="1">Uncharacterized protein</fullName>
    </submittedName>
</protein>
<evidence type="ECO:0000313" key="2">
    <source>
        <dbReference type="Proteomes" id="UP000230093"/>
    </source>
</evidence>
<proteinExistence type="predicted"/>
<comment type="caution">
    <text evidence="1">The sequence shown here is derived from an EMBL/GenBank/DDBJ whole genome shotgun (WGS) entry which is preliminary data.</text>
</comment>
<gene>
    <name evidence="1" type="ORF">COT75_04615</name>
</gene>